<dbReference type="InterPro" id="IPR006258">
    <property type="entry name" value="Lipoamide_DH"/>
</dbReference>
<evidence type="ECO:0000256" key="9">
    <source>
        <dbReference type="ARBA" id="ARBA00023284"/>
    </source>
</evidence>
<dbReference type="PANTHER" id="PTHR22912">
    <property type="entry name" value="DISULFIDE OXIDOREDUCTASE"/>
    <property type="match status" value="1"/>
</dbReference>
<gene>
    <name evidence="17" type="ORF">SAMN04490248_113103</name>
</gene>
<dbReference type="PIRSF" id="PIRSF000350">
    <property type="entry name" value="Mercury_reductase_MerA"/>
    <property type="match status" value="1"/>
</dbReference>
<protein>
    <recommendedName>
        <fullName evidence="3 14">Dihydrolipoyl dehydrogenase</fullName>
        <ecNumber evidence="2 14">1.8.1.4</ecNumber>
    </recommendedName>
</protein>
<dbReference type="OrthoDB" id="9776382at2"/>
<feature type="binding site" evidence="12">
    <location>
        <position position="308"/>
    </location>
    <ligand>
        <name>FAD</name>
        <dbReference type="ChEBI" id="CHEBI:57692"/>
    </ligand>
</feature>
<evidence type="ECO:0000256" key="14">
    <source>
        <dbReference type="RuleBase" id="RU003692"/>
    </source>
</evidence>
<dbReference type="PRINTS" id="PR00368">
    <property type="entry name" value="FADPNR"/>
</dbReference>
<evidence type="ECO:0000256" key="5">
    <source>
        <dbReference type="ARBA" id="ARBA00022827"/>
    </source>
</evidence>
<dbReference type="AlphaFoldDB" id="A0A1H8SY70"/>
<evidence type="ECO:0000256" key="1">
    <source>
        <dbReference type="ARBA" id="ARBA00007532"/>
    </source>
</evidence>
<comment type="catalytic activity">
    <reaction evidence="10 14">
        <text>N(6)-[(R)-dihydrolipoyl]-L-lysyl-[protein] + NAD(+) = N(6)-[(R)-lipoyl]-L-lysyl-[protein] + NADH + H(+)</text>
        <dbReference type="Rhea" id="RHEA:15045"/>
        <dbReference type="Rhea" id="RHEA-COMP:10474"/>
        <dbReference type="Rhea" id="RHEA-COMP:10475"/>
        <dbReference type="ChEBI" id="CHEBI:15378"/>
        <dbReference type="ChEBI" id="CHEBI:57540"/>
        <dbReference type="ChEBI" id="CHEBI:57945"/>
        <dbReference type="ChEBI" id="CHEBI:83099"/>
        <dbReference type="ChEBI" id="CHEBI:83100"/>
        <dbReference type="EC" id="1.8.1.4"/>
    </reaction>
</comment>
<dbReference type="EC" id="1.8.1.4" evidence="2 14"/>
<feature type="domain" description="FAD/NAD(P)-binding" evidence="16">
    <location>
        <begin position="7"/>
        <end position="323"/>
    </location>
</feature>
<keyword evidence="7 12" id="KW-0520">NAD</keyword>
<keyword evidence="12" id="KW-0547">Nucleotide-binding</keyword>
<dbReference type="Pfam" id="PF07992">
    <property type="entry name" value="Pyr_redox_2"/>
    <property type="match status" value="1"/>
</dbReference>
<evidence type="ECO:0000256" key="8">
    <source>
        <dbReference type="ARBA" id="ARBA00023157"/>
    </source>
</evidence>
<evidence type="ECO:0000256" key="4">
    <source>
        <dbReference type="ARBA" id="ARBA00022630"/>
    </source>
</evidence>
<keyword evidence="4 14" id="KW-0285">Flavoprotein</keyword>
<evidence type="ECO:0000256" key="7">
    <source>
        <dbReference type="ARBA" id="ARBA00023027"/>
    </source>
</evidence>
<keyword evidence="8" id="KW-1015">Disulfide bond</keyword>
<dbReference type="FunFam" id="3.30.390.30:FF:000001">
    <property type="entry name" value="Dihydrolipoyl dehydrogenase"/>
    <property type="match status" value="1"/>
</dbReference>
<dbReference type="PANTHER" id="PTHR22912:SF160">
    <property type="entry name" value="DIHYDROLIPOYL DEHYDROGENASE"/>
    <property type="match status" value="1"/>
</dbReference>
<dbReference type="InterPro" id="IPR016156">
    <property type="entry name" value="FAD/NAD-linked_Rdtase_dimer_sf"/>
</dbReference>
<evidence type="ECO:0000313" key="17">
    <source>
        <dbReference type="EMBL" id="SEO83661.1"/>
    </source>
</evidence>
<dbReference type="GO" id="GO:0004148">
    <property type="term" value="F:dihydrolipoyl dehydrogenase (NADH) activity"/>
    <property type="evidence" value="ECO:0007669"/>
    <property type="project" value="UniProtKB-EC"/>
</dbReference>
<dbReference type="SUPFAM" id="SSF55424">
    <property type="entry name" value="FAD/NAD-linked reductases, dimerisation (C-terminal) domain"/>
    <property type="match status" value="1"/>
</dbReference>
<feature type="binding site" evidence="12">
    <location>
        <position position="268"/>
    </location>
    <ligand>
        <name>NAD(+)</name>
        <dbReference type="ChEBI" id="CHEBI:57540"/>
    </ligand>
</feature>
<comment type="similarity">
    <text evidence="1 14">Belongs to the class-I pyridine nucleotide-disulfide oxidoreductase family.</text>
</comment>
<evidence type="ECO:0000256" key="6">
    <source>
        <dbReference type="ARBA" id="ARBA00023002"/>
    </source>
</evidence>
<dbReference type="PROSITE" id="PS00076">
    <property type="entry name" value="PYRIDINE_REDOX_1"/>
    <property type="match status" value="1"/>
</dbReference>
<accession>A0A1H8SY70</accession>
<dbReference type="GO" id="GO:0050660">
    <property type="term" value="F:flavin adenine dinucleotide binding"/>
    <property type="evidence" value="ECO:0007669"/>
    <property type="project" value="InterPro"/>
</dbReference>
<evidence type="ECO:0000256" key="11">
    <source>
        <dbReference type="PIRSR" id="PIRSR000350-2"/>
    </source>
</evidence>
<keyword evidence="6 14" id="KW-0560">Oxidoreductase</keyword>
<name>A0A1H8SY70_9RHOB</name>
<feature type="binding site" evidence="12">
    <location>
        <begin position="314"/>
        <end position="317"/>
    </location>
    <ligand>
        <name>FAD</name>
        <dbReference type="ChEBI" id="CHEBI:57692"/>
    </ligand>
</feature>
<dbReference type="Gene3D" id="3.50.50.60">
    <property type="entry name" value="FAD/NAD(P)-binding domain"/>
    <property type="match status" value="2"/>
</dbReference>
<feature type="binding site" evidence="12">
    <location>
        <position position="52"/>
    </location>
    <ligand>
        <name>FAD</name>
        <dbReference type="ChEBI" id="CHEBI:57692"/>
    </ligand>
</feature>
<feature type="domain" description="Pyridine nucleotide-disulphide oxidoreductase dimerisation" evidence="15">
    <location>
        <begin position="342"/>
        <end position="447"/>
    </location>
</feature>
<dbReference type="Pfam" id="PF02852">
    <property type="entry name" value="Pyr_redox_dim"/>
    <property type="match status" value="1"/>
</dbReference>
<dbReference type="GO" id="GO:0006103">
    <property type="term" value="P:2-oxoglutarate metabolic process"/>
    <property type="evidence" value="ECO:0007669"/>
    <property type="project" value="TreeGrafter"/>
</dbReference>
<keyword evidence="5 12" id="KW-0274">FAD</keyword>
<dbReference type="RefSeq" id="WP_093118698.1">
    <property type="nucleotide sequence ID" value="NZ_FODS01000013.1"/>
</dbReference>
<dbReference type="InterPro" id="IPR001100">
    <property type="entry name" value="Pyr_nuc-diS_OxRdtase"/>
</dbReference>
<dbReference type="NCBIfam" id="TIGR01350">
    <property type="entry name" value="lipoamide_DH"/>
    <property type="match status" value="1"/>
</dbReference>
<evidence type="ECO:0000256" key="12">
    <source>
        <dbReference type="PIRSR" id="PIRSR000350-3"/>
    </source>
</evidence>
<dbReference type="InterPro" id="IPR050151">
    <property type="entry name" value="Class-I_Pyr_Nuc-Dis_Oxidored"/>
</dbReference>
<dbReference type="InterPro" id="IPR012999">
    <property type="entry name" value="Pyr_OxRdtase_I_AS"/>
</dbReference>
<reference evidence="17 18" key="1">
    <citation type="submission" date="2016-10" db="EMBL/GenBank/DDBJ databases">
        <authorList>
            <person name="de Groot N.N."/>
        </authorList>
    </citation>
    <scope>NUCLEOTIDE SEQUENCE [LARGE SCALE GENOMIC DNA]</scope>
    <source>
        <strain evidence="17 18">DSM 27842</strain>
    </source>
</reference>
<feature type="disulfide bond" description="Redox-active" evidence="13">
    <location>
        <begin position="43"/>
        <end position="48"/>
    </location>
</feature>
<feature type="active site" description="Proton acceptor" evidence="11">
    <location>
        <position position="436"/>
    </location>
</feature>
<keyword evidence="9 14" id="KW-0676">Redox-active center</keyword>
<evidence type="ECO:0000256" key="3">
    <source>
        <dbReference type="ARBA" id="ARBA00016961"/>
    </source>
</evidence>
<evidence type="ECO:0000313" key="18">
    <source>
        <dbReference type="Proteomes" id="UP000198893"/>
    </source>
</evidence>
<feature type="binding site" evidence="12">
    <location>
        <begin position="181"/>
        <end position="188"/>
    </location>
    <ligand>
        <name>NAD(+)</name>
        <dbReference type="ChEBI" id="CHEBI:57540"/>
    </ligand>
</feature>
<dbReference type="SUPFAM" id="SSF51905">
    <property type="entry name" value="FAD/NAD(P)-binding domain"/>
    <property type="match status" value="1"/>
</dbReference>
<comment type="miscellaneous">
    <text evidence="14">The active site is a redox-active disulfide bond.</text>
</comment>
<evidence type="ECO:0000256" key="2">
    <source>
        <dbReference type="ARBA" id="ARBA00012608"/>
    </source>
</evidence>
<dbReference type="EMBL" id="FODS01000013">
    <property type="protein sequence ID" value="SEO83661.1"/>
    <property type="molecule type" value="Genomic_DNA"/>
</dbReference>
<dbReference type="Proteomes" id="UP000198893">
    <property type="component" value="Unassembled WGS sequence"/>
</dbReference>
<sequence length="457" mass="46917">MRDLTCQVLIIGAGPGGYVCAIRAGQLGLDTVVVEKEAPGGTCLNVGCIPSKALIHTADEFFRMAGAAEGPLGISSSDVTLDLGKTQEWKDGVVQRLTGGVAGLMKAAGVRHVAGRARVEDGKTVVVEGEDGPLRIRCESLVIATGAAPVEVPALPFGGQVITSTEALELREVPERLAMVGGGYIGLEIGTAFAKMGSKVAVVEAEKRILPQYDAALTKPVAARLEALGVELHLEATATGLSEAGALMVETAGNVTELPADKVLVTVGRRPVLDGFGLGDLGLSRDGPFLRIDEVCATSMRGVYAIGDVTGAPMLAHRAIAQGKLVAEHLAGHSVGWDKRAVAAVCFTDPEVVVVGALPGEVEGAEVSQFPFQANGRALTMERTDGFVRVVHAPDTGLVLGLQAVGAGVSELAGEFALALEMAATLTDIAETIHAHPTLGETVQEAAMGGLGAALHI</sequence>
<dbReference type="InterPro" id="IPR023753">
    <property type="entry name" value="FAD/NAD-binding_dom"/>
</dbReference>
<dbReference type="PRINTS" id="PR00411">
    <property type="entry name" value="PNDRDTASEI"/>
</dbReference>
<keyword evidence="18" id="KW-1185">Reference proteome</keyword>
<evidence type="ECO:0000256" key="13">
    <source>
        <dbReference type="PIRSR" id="PIRSR000350-4"/>
    </source>
</evidence>
<evidence type="ECO:0000259" key="16">
    <source>
        <dbReference type="Pfam" id="PF07992"/>
    </source>
</evidence>
<dbReference type="InterPro" id="IPR036188">
    <property type="entry name" value="FAD/NAD-bd_sf"/>
</dbReference>
<dbReference type="Gene3D" id="3.30.390.30">
    <property type="match status" value="1"/>
</dbReference>
<proteinExistence type="inferred from homology"/>
<dbReference type="InterPro" id="IPR004099">
    <property type="entry name" value="Pyr_nucl-diS_OxRdtase_dimer"/>
</dbReference>
<organism evidence="17 18">
    <name type="scientific">Salinihabitans flavidus</name>
    <dbReference type="NCBI Taxonomy" id="569882"/>
    <lineage>
        <taxon>Bacteria</taxon>
        <taxon>Pseudomonadati</taxon>
        <taxon>Pseudomonadota</taxon>
        <taxon>Alphaproteobacteria</taxon>
        <taxon>Rhodobacterales</taxon>
        <taxon>Roseobacteraceae</taxon>
        <taxon>Salinihabitans</taxon>
    </lineage>
</organism>
<feature type="binding site" evidence="12">
    <location>
        <position position="204"/>
    </location>
    <ligand>
        <name>NAD(+)</name>
        <dbReference type="ChEBI" id="CHEBI:57540"/>
    </ligand>
</feature>
<evidence type="ECO:0000259" key="15">
    <source>
        <dbReference type="Pfam" id="PF02852"/>
    </source>
</evidence>
<comment type="cofactor">
    <cofactor evidence="12 14">
        <name>FAD</name>
        <dbReference type="ChEBI" id="CHEBI:57692"/>
    </cofactor>
    <text evidence="12 14">Binds 1 FAD per subunit.</text>
</comment>
<evidence type="ECO:0000256" key="10">
    <source>
        <dbReference type="ARBA" id="ARBA00049187"/>
    </source>
</evidence>
<dbReference type="STRING" id="569882.SAMN04490248_113103"/>